<proteinExistence type="predicted"/>
<keyword evidence="2" id="KW-1185">Reference proteome</keyword>
<organism evidence="1 2">
    <name type="scientific">Pluteus cervinus</name>
    <dbReference type="NCBI Taxonomy" id="181527"/>
    <lineage>
        <taxon>Eukaryota</taxon>
        <taxon>Fungi</taxon>
        <taxon>Dikarya</taxon>
        <taxon>Basidiomycota</taxon>
        <taxon>Agaricomycotina</taxon>
        <taxon>Agaricomycetes</taxon>
        <taxon>Agaricomycetidae</taxon>
        <taxon>Agaricales</taxon>
        <taxon>Pluteineae</taxon>
        <taxon>Pluteaceae</taxon>
        <taxon>Pluteus</taxon>
    </lineage>
</organism>
<evidence type="ECO:0000313" key="1">
    <source>
        <dbReference type="EMBL" id="TFK59546.1"/>
    </source>
</evidence>
<accession>A0ACD3A1X0</accession>
<name>A0ACD3A1X0_9AGAR</name>
<reference evidence="1 2" key="1">
    <citation type="journal article" date="2019" name="Nat. Ecol. Evol.">
        <title>Megaphylogeny resolves global patterns of mushroom evolution.</title>
        <authorList>
            <person name="Varga T."/>
            <person name="Krizsan K."/>
            <person name="Foldi C."/>
            <person name="Dima B."/>
            <person name="Sanchez-Garcia M."/>
            <person name="Sanchez-Ramirez S."/>
            <person name="Szollosi G.J."/>
            <person name="Szarkandi J.G."/>
            <person name="Papp V."/>
            <person name="Albert L."/>
            <person name="Andreopoulos W."/>
            <person name="Angelini C."/>
            <person name="Antonin V."/>
            <person name="Barry K.W."/>
            <person name="Bougher N.L."/>
            <person name="Buchanan P."/>
            <person name="Buyck B."/>
            <person name="Bense V."/>
            <person name="Catcheside P."/>
            <person name="Chovatia M."/>
            <person name="Cooper J."/>
            <person name="Damon W."/>
            <person name="Desjardin D."/>
            <person name="Finy P."/>
            <person name="Geml J."/>
            <person name="Haridas S."/>
            <person name="Hughes K."/>
            <person name="Justo A."/>
            <person name="Karasinski D."/>
            <person name="Kautmanova I."/>
            <person name="Kiss B."/>
            <person name="Kocsube S."/>
            <person name="Kotiranta H."/>
            <person name="LaButti K.M."/>
            <person name="Lechner B.E."/>
            <person name="Liimatainen K."/>
            <person name="Lipzen A."/>
            <person name="Lukacs Z."/>
            <person name="Mihaltcheva S."/>
            <person name="Morgado L.N."/>
            <person name="Niskanen T."/>
            <person name="Noordeloos M.E."/>
            <person name="Ohm R.A."/>
            <person name="Ortiz-Santana B."/>
            <person name="Ovrebo C."/>
            <person name="Racz N."/>
            <person name="Riley R."/>
            <person name="Savchenko A."/>
            <person name="Shiryaev A."/>
            <person name="Soop K."/>
            <person name="Spirin V."/>
            <person name="Szebenyi C."/>
            <person name="Tomsovsky M."/>
            <person name="Tulloss R.E."/>
            <person name="Uehling J."/>
            <person name="Grigoriev I.V."/>
            <person name="Vagvolgyi C."/>
            <person name="Papp T."/>
            <person name="Martin F.M."/>
            <person name="Miettinen O."/>
            <person name="Hibbett D.S."/>
            <person name="Nagy L.G."/>
        </authorList>
    </citation>
    <scope>NUCLEOTIDE SEQUENCE [LARGE SCALE GENOMIC DNA]</scope>
    <source>
        <strain evidence="1 2">NL-1719</strain>
    </source>
</reference>
<protein>
    <submittedName>
        <fullName evidence="1">Uncharacterized protein</fullName>
    </submittedName>
</protein>
<sequence>MDQSQPQTEFHPNDPHFHIRSQIDEEILSLKRQIQILQVKKNSLLPISRLPKEVLVEIWLDASVYHCGGRVASERILKTGWVCHAWRQMSLGHPLLWTEIDEGLSEKWTNEFLKRSRSAEIYLEVYLKRKQSDLIHSVPSEFHRVRDLKIINARHQESVLTIPAPILLSLDLRGCRIPRQLFSGLSPILHIIKLAHCRKFNFDKLIFLSQLTELHLDHPKPKPVFPQFLTRLGSFPHLQTLTLEDALDEEDEEDETYVAAESPLPHIDLPALHSITIQDCSVFVVSPLLSHITVKQGAIARIWESDESALIRHALRFYEHFEPISLHVSHHFYFTMVPSAPERPTATVMLTTTSFSPTELPFILLKLNIERLFPSLRSVTLQYRCDWTAPPISFWANLLAPQPNLQVMKLGGVYAISFVEYMSSLHPYAAIDFESFNDDSTGHLLPFRSLRSLTIQAVPENKWPDILISYQFFQVLKKRKEGGIGLEELSLKLHFRVPMFDDVLLTTYAAVVHVAPRKS</sequence>
<dbReference type="Proteomes" id="UP000308600">
    <property type="component" value="Unassembled WGS sequence"/>
</dbReference>
<gene>
    <name evidence="1" type="ORF">BDN72DRAFT_944491</name>
</gene>
<dbReference type="EMBL" id="ML208948">
    <property type="protein sequence ID" value="TFK59546.1"/>
    <property type="molecule type" value="Genomic_DNA"/>
</dbReference>
<evidence type="ECO:0000313" key="2">
    <source>
        <dbReference type="Proteomes" id="UP000308600"/>
    </source>
</evidence>